<organism evidence="1 2">
    <name type="scientific">Calycina marina</name>
    <dbReference type="NCBI Taxonomy" id="1763456"/>
    <lineage>
        <taxon>Eukaryota</taxon>
        <taxon>Fungi</taxon>
        <taxon>Dikarya</taxon>
        <taxon>Ascomycota</taxon>
        <taxon>Pezizomycotina</taxon>
        <taxon>Leotiomycetes</taxon>
        <taxon>Helotiales</taxon>
        <taxon>Pezizellaceae</taxon>
        <taxon>Calycina</taxon>
    </lineage>
</organism>
<evidence type="ECO:0000313" key="1">
    <source>
        <dbReference type="EMBL" id="KAG9245792.1"/>
    </source>
</evidence>
<name>A0A9P7Z632_9HELO</name>
<keyword evidence="2" id="KW-1185">Reference proteome</keyword>
<accession>A0A9P7Z632</accession>
<sequence length="85" mass="9740">MGQTSPKSGFQGRSYWRDYLWLSLEFHTLRGPESIAALLQKPNGCRIKSMTVDDTLSRLRCLIPKADSSKVFLRFKRNTGQESEC</sequence>
<gene>
    <name evidence="1" type="ORF">BJ878DRAFT_333306</name>
</gene>
<protein>
    <submittedName>
        <fullName evidence="1">Uncharacterized protein</fullName>
    </submittedName>
</protein>
<dbReference type="Proteomes" id="UP000887226">
    <property type="component" value="Unassembled WGS sequence"/>
</dbReference>
<dbReference type="AlphaFoldDB" id="A0A9P7Z632"/>
<dbReference type="OrthoDB" id="74360at2759"/>
<dbReference type="EMBL" id="MU253830">
    <property type="protein sequence ID" value="KAG9245792.1"/>
    <property type="molecule type" value="Genomic_DNA"/>
</dbReference>
<reference evidence="1" key="1">
    <citation type="journal article" date="2021" name="IMA Fungus">
        <title>Genomic characterization of three marine fungi, including Emericellopsis atlantica sp. nov. with signatures of a generalist lifestyle and marine biomass degradation.</title>
        <authorList>
            <person name="Hagestad O.C."/>
            <person name="Hou L."/>
            <person name="Andersen J.H."/>
            <person name="Hansen E.H."/>
            <person name="Altermark B."/>
            <person name="Li C."/>
            <person name="Kuhnert E."/>
            <person name="Cox R.J."/>
            <person name="Crous P.W."/>
            <person name="Spatafora J.W."/>
            <person name="Lail K."/>
            <person name="Amirebrahimi M."/>
            <person name="Lipzen A."/>
            <person name="Pangilinan J."/>
            <person name="Andreopoulos W."/>
            <person name="Hayes R.D."/>
            <person name="Ng V."/>
            <person name="Grigoriev I.V."/>
            <person name="Jackson S.A."/>
            <person name="Sutton T.D.S."/>
            <person name="Dobson A.D.W."/>
            <person name="Rama T."/>
        </authorList>
    </citation>
    <scope>NUCLEOTIDE SEQUENCE</scope>
    <source>
        <strain evidence="1">TRa3180A</strain>
    </source>
</reference>
<proteinExistence type="predicted"/>
<evidence type="ECO:0000313" key="2">
    <source>
        <dbReference type="Proteomes" id="UP000887226"/>
    </source>
</evidence>
<comment type="caution">
    <text evidence="1">The sequence shown here is derived from an EMBL/GenBank/DDBJ whole genome shotgun (WGS) entry which is preliminary data.</text>
</comment>